<reference evidence="3" key="1">
    <citation type="submission" date="2016-10" db="EMBL/GenBank/DDBJ databases">
        <authorList>
            <person name="Varghese N."/>
            <person name="Submissions S."/>
        </authorList>
    </citation>
    <scope>NUCLEOTIDE SEQUENCE [LARGE SCALE GENOMIC DNA]</scope>
    <source>
        <strain evidence="3">CGMCC 4.3506</strain>
    </source>
</reference>
<sequence>MLIVHGALDTNVPVEQAKLLHAAVPHSELVIYAGEGHSLRKREHRLDLLNRARAFFADL</sequence>
<name>A0A1G7NVY1_9PSEU</name>
<evidence type="ECO:0000313" key="3">
    <source>
        <dbReference type="Proteomes" id="UP000199623"/>
    </source>
</evidence>
<evidence type="ECO:0000259" key="1">
    <source>
        <dbReference type="Pfam" id="PF00326"/>
    </source>
</evidence>
<keyword evidence="3" id="KW-1185">Reference proteome</keyword>
<dbReference type="AlphaFoldDB" id="A0A1G7NVY1"/>
<dbReference type="InterPro" id="IPR001375">
    <property type="entry name" value="Peptidase_S9_cat"/>
</dbReference>
<dbReference type="Pfam" id="PF00326">
    <property type="entry name" value="Peptidase_S9"/>
    <property type="match status" value="1"/>
</dbReference>
<feature type="domain" description="Peptidase S9 prolyl oligopeptidase catalytic" evidence="1">
    <location>
        <begin position="1"/>
        <end position="57"/>
    </location>
</feature>
<dbReference type="InterPro" id="IPR029058">
    <property type="entry name" value="AB_hydrolase_fold"/>
</dbReference>
<evidence type="ECO:0000313" key="2">
    <source>
        <dbReference type="EMBL" id="SDF78164.1"/>
    </source>
</evidence>
<dbReference type="Gene3D" id="3.40.50.1820">
    <property type="entry name" value="alpha/beta hydrolase"/>
    <property type="match status" value="1"/>
</dbReference>
<gene>
    <name evidence="2" type="ORF">SAMN05216553_103254</name>
</gene>
<dbReference type="EMBL" id="FNCC01000003">
    <property type="protein sequence ID" value="SDF78164.1"/>
    <property type="molecule type" value="Genomic_DNA"/>
</dbReference>
<dbReference type="GO" id="GO:0008236">
    <property type="term" value="F:serine-type peptidase activity"/>
    <property type="evidence" value="ECO:0007669"/>
    <property type="project" value="InterPro"/>
</dbReference>
<protein>
    <submittedName>
        <fullName evidence="2">Prolyl oligopeptidase family protein</fullName>
    </submittedName>
</protein>
<dbReference type="OrthoDB" id="3325701at2"/>
<accession>A0A1G7NVY1</accession>
<dbReference type="Proteomes" id="UP000199623">
    <property type="component" value="Unassembled WGS sequence"/>
</dbReference>
<organism evidence="2 3">
    <name type="scientific">Lentzea fradiae</name>
    <dbReference type="NCBI Taxonomy" id="200378"/>
    <lineage>
        <taxon>Bacteria</taxon>
        <taxon>Bacillati</taxon>
        <taxon>Actinomycetota</taxon>
        <taxon>Actinomycetes</taxon>
        <taxon>Pseudonocardiales</taxon>
        <taxon>Pseudonocardiaceae</taxon>
        <taxon>Lentzea</taxon>
    </lineage>
</organism>
<dbReference type="GO" id="GO:0006508">
    <property type="term" value="P:proteolysis"/>
    <property type="evidence" value="ECO:0007669"/>
    <property type="project" value="InterPro"/>
</dbReference>
<dbReference type="STRING" id="200378.SAMN05216553_103254"/>
<proteinExistence type="predicted"/>
<dbReference type="SUPFAM" id="SSF53474">
    <property type="entry name" value="alpha/beta-Hydrolases"/>
    <property type="match status" value="1"/>
</dbReference>